<keyword evidence="7" id="KW-0175">Coiled coil</keyword>
<feature type="domain" description="Hcy-binding" evidence="9">
    <location>
        <begin position="1"/>
        <end position="316"/>
    </location>
</feature>
<keyword evidence="2" id="KW-0808">Transferase</keyword>
<protein>
    <recommendedName>
        <fullName evidence="9">Hcy-binding domain-containing protein</fullName>
    </recommendedName>
</protein>
<name>A0AAD7YKX5_MYTSE</name>
<evidence type="ECO:0000259" key="9">
    <source>
        <dbReference type="PROSITE" id="PS50970"/>
    </source>
</evidence>
<evidence type="ECO:0000256" key="4">
    <source>
        <dbReference type="ARBA" id="ARBA00022833"/>
    </source>
</evidence>
<evidence type="ECO:0000256" key="3">
    <source>
        <dbReference type="ARBA" id="ARBA00022723"/>
    </source>
</evidence>
<dbReference type="PANTHER" id="PTHR46015:SF1">
    <property type="entry name" value="HOMOCYSTEINE S-METHYLTRANSFERASE-LIKE ISOFORM 1"/>
    <property type="match status" value="1"/>
</dbReference>
<evidence type="ECO:0000256" key="2">
    <source>
        <dbReference type="ARBA" id="ARBA00022679"/>
    </source>
</evidence>
<evidence type="ECO:0000256" key="8">
    <source>
        <dbReference type="SAM" id="MobiDB-lite"/>
    </source>
</evidence>
<feature type="coiled-coil region" evidence="7">
    <location>
        <begin position="299"/>
        <end position="333"/>
    </location>
</feature>
<dbReference type="SUPFAM" id="SSF82282">
    <property type="entry name" value="Homocysteine S-methyltransferase"/>
    <property type="match status" value="1"/>
</dbReference>
<keyword evidence="11" id="KW-1185">Reference proteome</keyword>
<organism evidence="10 11">
    <name type="scientific">Mythimna separata</name>
    <name type="common">Oriental armyworm</name>
    <name type="synonym">Pseudaletia separata</name>
    <dbReference type="NCBI Taxonomy" id="271217"/>
    <lineage>
        <taxon>Eukaryota</taxon>
        <taxon>Metazoa</taxon>
        <taxon>Ecdysozoa</taxon>
        <taxon>Arthropoda</taxon>
        <taxon>Hexapoda</taxon>
        <taxon>Insecta</taxon>
        <taxon>Pterygota</taxon>
        <taxon>Neoptera</taxon>
        <taxon>Endopterygota</taxon>
        <taxon>Lepidoptera</taxon>
        <taxon>Glossata</taxon>
        <taxon>Ditrysia</taxon>
        <taxon>Noctuoidea</taxon>
        <taxon>Noctuidae</taxon>
        <taxon>Noctuinae</taxon>
        <taxon>Hadenini</taxon>
        <taxon>Mythimna</taxon>
    </lineage>
</organism>
<dbReference type="EMBL" id="JARGEI010000016">
    <property type="protein sequence ID" value="KAJ8718220.1"/>
    <property type="molecule type" value="Genomic_DNA"/>
</dbReference>
<dbReference type="Proteomes" id="UP001231518">
    <property type="component" value="Chromosome 18"/>
</dbReference>
<dbReference type="Pfam" id="PF02574">
    <property type="entry name" value="S-methyl_trans"/>
    <property type="match status" value="1"/>
</dbReference>
<dbReference type="AlphaFoldDB" id="A0AAD7YKX5"/>
<evidence type="ECO:0000256" key="6">
    <source>
        <dbReference type="PROSITE-ProRule" id="PRU00333"/>
    </source>
</evidence>
<evidence type="ECO:0000313" key="11">
    <source>
        <dbReference type="Proteomes" id="UP001231518"/>
    </source>
</evidence>
<dbReference type="GO" id="GO:0033528">
    <property type="term" value="P:S-methylmethionine cycle"/>
    <property type="evidence" value="ECO:0007669"/>
    <property type="project" value="TreeGrafter"/>
</dbReference>
<evidence type="ECO:0000256" key="1">
    <source>
        <dbReference type="ARBA" id="ARBA00022603"/>
    </source>
</evidence>
<dbReference type="GO" id="GO:0032259">
    <property type="term" value="P:methylation"/>
    <property type="evidence" value="ECO:0007669"/>
    <property type="project" value="UniProtKB-KW"/>
</dbReference>
<keyword evidence="3" id="KW-0479">Metal-binding</keyword>
<keyword evidence="1" id="KW-0489">Methyltransferase</keyword>
<dbReference type="PANTHER" id="PTHR46015">
    <property type="entry name" value="ZGC:172121"/>
    <property type="match status" value="1"/>
</dbReference>
<feature type="region of interest" description="Disordered" evidence="8">
    <location>
        <begin position="789"/>
        <end position="839"/>
    </location>
</feature>
<sequence length="1061" mass="121686">MSATGDVAPPRVFVLDGGFSTQLSCHVGTSADGHPLWSARFLQTQPEDVVNTHLDFLRAGSDVIMTNTYQASVGGFVKHLGLTPEEGFALIKHAVGLAQRARDTYLEECRETGHHPETPLIAGSIGPYGAHLHDGSEYSGNYADVTAIDTMREWHMPRIRALVEAGVDFLAFETIPCLKEAEMLVRILKEFPKMKGWLSFSCKDEHSLAHGEDFKAAVKKCWSLNPNQLVALGVNCCSPKIVTELFKGINDDRIESPIPFIAYPNSGEKYNPQIGWIDRDKCEALSNFVPEWLNVGVRKKQRDDKIKKLLKENEDLREQNLKLTFETNKLKKEMGKLNDDKFSDYLSLMRERDARYTLYFENLALQLKLKELDGSSYPVDDAYGDPVVLRIALDRCSSYPVDDAYGDPVVLRIALDRCREQLSITQTDLKKMTDEYADTVPRREYDTLEAKHFHLCKALDKLEEEYKLLRNQNNRLTASKKSVEEELFETKERCSELERAGTPRPQWELCADFIGGGRDRWWQLASGLSSRDVLRVLLKELGPAAESDQLEHFDGLGMDPAIPPYLRYEGKVRNLRLSRREVSVIINDIWLGKRDNQEVSMQHYVTQYFEDRYGQPSVRAEWAYNLCAGAEQMLDEPQVKLFWGVLLGHLSEHIYWGHRRHWQALRDALYRHSKDQEMLDEPQVKLFWGVLLGHLSEHIYWGHRRHWQALRDALYRHSKDQEMLDEPQVKLFWGVLLGHLSEHIYWGHRRHWQALRDALYRHSKDQEVSHGTDAGRAAGEAVLGRAAGPPQRAHLLGPPPPLAGAARRPLPPQQGPGASTSTGATAATGRRCATPSTATARTRRYHMEQMLDEPQVKLFWGVLLGHLSEHIYWGHRRHWQALRDALYRHSKDQETITIEEFEKIAKATFPLKSEVDIKNLMDVVRKQLKLKINNNDINLDKLFLENEEGFDRVEFARELFRQRQLAQDKYIREVVAELGGKHVANKTVTVENLKRAFAIVDPAIDHIRMERYIRWAFSDTTTELNSIPPIPLKLLTTRLAAGDIERVGPRYRGAHRRTTYK</sequence>
<feature type="coiled-coil region" evidence="7">
    <location>
        <begin position="415"/>
        <end position="500"/>
    </location>
</feature>
<dbReference type="InterPro" id="IPR036589">
    <property type="entry name" value="HCY_dom_sf"/>
</dbReference>
<gene>
    <name evidence="10" type="ORF">PYW07_006150</name>
</gene>
<dbReference type="InterPro" id="IPR051486">
    <property type="entry name" value="Hcy_S-methyltransferase"/>
</dbReference>
<keyword evidence="4" id="KW-0862">Zinc</keyword>
<dbReference type="NCBIfam" id="NF007020">
    <property type="entry name" value="PRK09485.1"/>
    <property type="match status" value="1"/>
</dbReference>
<feature type="compositionally biased region" description="Low complexity" evidence="8">
    <location>
        <begin position="815"/>
        <end position="839"/>
    </location>
</feature>
<dbReference type="GO" id="GO:0008898">
    <property type="term" value="F:S-adenosylmethionine-homocysteine S-methyltransferase activity"/>
    <property type="evidence" value="ECO:0007669"/>
    <property type="project" value="TreeGrafter"/>
</dbReference>
<accession>A0AAD7YKX5</accession>
<comment type="caution">
    <text evidence="6">Lacks conserved residue(s) required for the propagation of feature annotation.</text>
</comment>
<proteinExistence type="predicted"/>
<evidence type="ECO:0000256" key="7">
    <source>
        <dbReference type="SAM" id="Coils"/>
    </source>
</evidence>
<evidence type="ECO:0000313" key="10">
    <source>
        <dbReference type="EMBL" id="KAJ8718220.1"/>
    </source>
</evidence>
<dbReference type="Gene3D" id="3.20.20.330">
    <property type="entry name" value="Homocysteine-binding-like domain"/>
    <property type="match status" value="1"/>
</dbReference>
<comment type="pathway">
    <text evidence="5">Amino-acid biosynthesis; L-methionine biosynthesis via de novo pathway.</text>
</comment>
<comment type="caution">
    <text evidence="10">The sequence shown here is derived from an EMBL/GenBank/DDBJ whole genome shotgun (WGS) entry which is preliminary data.</text>
</comment>
<dbReference type="InterPro" id="IPR003726">
    <property type="entry name" value="HCY_dom"/>
</dbReference>
<dbReference type="GO" id="GO:0009086">
    <property type="term" value="P:methionine biosynthetic process"/>
    <property type="evidence" value="ECO:0007669"/>
    <property type="project" value="TreeGrafter"/>
</dbReference>
<dbReference type="PROSITE" id="PS50970">
    <property type="entry name" value="HCY"/>
    <property type="match status" value="1"/>
</dbReference>
<dbReference type="GO" id="GO:0046872">
    <property type="term" value="F:metal ion binding"/>
    <property type="evidence" value="ECO:0007669"/>
    <property type="project" value="UniProtKB-KW"/>
</dbReference>
<reference evidence="10" key="1">
    <citation type="submission" date="2023-03" db="EMBL/GenBank/DDBJ databases">
        <title>Chromosome-level genomes of two armyworms, Mythimna separata and Mythimna loreyi, provide insights into the biosynthesis and reception of sex pheromones.</title>
        <authorList>
            <person name="Zhao H."/>
        </authorList>
    </citation>
    <scope>NUCLEOTIDE SEQUENCE</scope>
    <source>
        <strain evidence="10">BeijingLab</strain>
        <tissue evidence="10">Pupa</tissue>
    </source>
</reference>
<evidence type="ECO:0000256" key="5">
    <source>
        <dbReference type="ARBA" id="ARBA00034478"/>
    </source>
</evidence>